<keyword evidence="2" id="KW-1133">Transmembrane helix</keyword>
<accession>A0A6J4R0H3</accession>
<feature type="transmembrane region" description="Helical" evidence="2">
    <location>
        <begin position="335"/>
        <end position="357"/>
    </location>
</feature>
<evidence type="ECO:0000256" key="1">
    <source>
        <dbReference type="SAM" id="MobiDB-lite"/>
    </source>
</evidence>
<evidence type="ECO:0000256" key="2">
    <source>
        <dbReference type="SAM" id="Phobius"/>
    </source>
</evidence>
<sequence>MILGRRELSIGLLISGAVISVYLVLLAPPTRAQVPEPGDIVVDFSVNVVQGECGAGECPDGARPVTFEPEFSVDRDASRDDLDDNEIAEINEILENQAEVEVTVQVPGPDETLGADEAVCLEPGQYEFTAEVVNEAALAAAIDQAIDGAEFMEEDLVIEEFEDTFVVEECPDDNNGDTIDIDDRDQTNVCNNVVNIILEDVQNPDVDVDNDQAVSGPVSGDVSNEQAVSGDVSGGVSADASNEQVVEVSNEQVVEVAQELNISPVIVQQCIQQNAGRDAIIVADDNDNNDNDNNNGSGGTGGNEDPDNLTPAEKPSNVLNEITTKDLPNTGGFSFVTRGTALMVVFGVALLVLRLVAARRESR</sequence>
<reference evidence="3" key="1">
    <citation type="submission" date="2020-02" db="EMBL/GenBank/DDBJ databases">
        <authorList>
            <person name="Meier V. D."/>
        </authorList>
    </citation>
    <scope>NUCLEOTIDE SEQUENCE</scope>
    <source>
        <strain evidence="3">AVDCRST_MAG37</strain>
    </source>
</reference>
<feature type="region of interest" description="Disordered" evidence="1">
    <location>
        <begin position="207"/>
        <end position="241"/>
    </location>
</feature>
<protein>
    <submittedName>
        <fullName evidence="3">Uncharacterized protein</fullName>
    </submittedName>
</protein>
<dbReference type="AlphaFoldDB" id="A0A6J4R0H3"/>
<organism evidence="3">
    <name type="scientific">uncultured Rubrobacteraceae bacterium</name>
    <dbReference type="NCBI Taxonomy" id="349277"/>
    <lineage>
        <taxon>Bacteria</taxon>
        <taxon>Bacillati</taxon>
        <taxon>Actinomycetota</taxon>
        <taxon>Rubrobacteria</taxon>
        <taxon>Rubrobacterales</taxon>
        <taxon>Rubrobacteraceae</taxon>
        <taxon>environmental samples</taxon>
    </lineage>
</organism>
<gene>
    <name evidence="3" type="ORF">AVDCRST_MAG37-2445</name>
</gene>
<dbReference type="EMBL" id="CADCVD010000121">
    <property type="protein sequence ID" value="CAA9451982.1"/>
    <property type="molecule type" value="Genomic_DNA"/>
</dbReference>
<feature type="region of interest" description="Disordered" evidence="1">
    <location>
        <begin position="283"/>
        <end position="315"/>
    </location>
</feature>
<proteinExistence type="predicted"/>
<evidence type="ECO:0000313" key="3">
    <source>
        <dbReference type="EMBL" id="CAA9451982.1"/>
    </source>
</evidence>
<name>A0A6J4R0H3_9ACTN</name>
<keyword evidence="2" id="KW-0472">Membrane</keyword>
<keyword evidence="2" id="KW-0812">Transmembrane</keyword>